<dbReference type="AlphaFoldDB" id="A0A024V1W5"/>
<name>A0A024V1W5_PLAFA</name>
<gene>
    <name evidence="1" type="ORF">PFFVO_04612</name>
</gene>
<reference evidence="1 2" key="1">
    <citation type="submission" date="2013-02" db="EMBL/GenBank/DDBJ databases">
        <title>The Genome Annotation of Plasmodium falciparum Vietnam Oak-Knoll (FVO).</title>
        <authorList>
            <consortium name="The Broad Institute Genome Sequencing Platform"/>
            <consortium name="The Broad Institute Genome Sequencing Center for Infectious Disease"/>
            <person name="Neafsey D."/>
            <person name="Hoffman S."/>
            <person name="Volkman S."/>
            <person name="Rosenthal P."/>
            <person name="Walker B."/>
            <person name="Young S.K."/>
            <person name="Zeng Q."/>
            <person name="Gargeya S."/>
            <person name="Fitzgerald M."/>
            <person name="Haas B."/>
            <person name="Abouelleil A."/>
            <person name="Allen A.W."/>
            <person name="Alvarado L."/>
            <person name="Arachchi H.M."/>
            <person name="Berlin A.M."/>
            <person name="Chapman S.B."/>
            <person name="Gainer-Dewar J."/>
            <person name="Goldberg J."/>
            <person name="Griggs A."/>
            <person name="Gujja S."/>
            <person name="Hansen M."/>
            <person name="Howarth C."/>
            <person name="Imamovic A."/>
            <person name="Ireland A."/>
            <person name="Larimer J."/>
            <person name="McCowan C."/>
            <person name="Murphy C."/>
            <person name="Pearson M."/>
            <person name="Poon T.W."/>
            <person name="Priest M."/>
            <person name="Roberts A."/>
            <person name="Saif S."/>
            <person name="Shea T."/>
            <person name="Sisk P."/>
            <person name="Sykes S."/>
            <person name="Wortman J."/>
            <person name="Nusbaum C."/>
            <person name="Birren B."/>
        </authorList>
    </citation>
    <scope>NUCLEOTIDE SEQUENCE [LARGE SCALE GENOMIC DNA]</scope>
    <source>
        <strain evidence="2">Vietnam Oak-Knoll (FVO)</strain>
    </source>
</reference>
<sequence length="210" mass="23642">MIFFLSKKSSFGFLLCGLFLLLNNNVFQKWSNIRNNKNNGLILTNRCMAESFTKEFSKSILSRINALTELKNYKSSVLKSDNHVDNNKNDLIKWYVSGLSYLPSVSTVIPGIGGEVSVSAHSNKIPNDNHKYGFKWEDLMKKSEVGIPSYMVESLKDVGPQVINGIIDKLRSKNNENLDYYPCTLAEFTALGVLFSLLPSLEVELNETSE</sequence>
<dbReference type="OrthoDB" id="376528at2759"/>
<organism evidence="1 2">
    <name type="scientific">Plasmodium falciparum Vietnam Oak-Knoll</name>
    <name type="common">FVO</name>
    <dbReference type="NCBI Taxonomy" id="1036723"/>
    <lineage>
        <taxon>Eukaryota</taxon>
        <taxon>Sar</taxon>
        <taxon>Alveolata</taxon>
        <taxon>Apicomplexa</taxon>
        <taxon>Aconoidasida</taxon>
        <taxon>Haemosporida</taxon>
        <taxon>Plasmodiidae</taxon>
        <taxon>Plasmodium</taxon>
        <taxon>Plasmodium (Laverania)</taxon>
    </lineage>
</organism>
<evidence type="ECO:0000313" key="1">
    <source>
        <dbReference type="EMBL" id="ETW16484.1"/>
    </source>
</evidence>
<protein>
    <submittedName>
        <fullName evidence="1">Uncharacterized protein</fullName>
    </submittedName>
</protein>
<dbReference type="Proteomes" id="UP000030690">
    <property type="component" value="Unassembled WGS sequence"/>
</dbReference>
<evidence type="ECO:0000313" key="2">
    <source>
        <dbReference type="Proteomes" id="UP000030690"/>
    </source>
</evidence>
<reference evidence="1 2" key="2">
    <citation type="submission" date="2013-02" db="EMBL/GenBank/DDBJ databases">
        <title>The Genome Sequence of Plasmodium falciparum Vietnam Oak-Knoll (FVO).</title>
        <authorList>
            <consortium name="The Broad Institute Genome Sequencing Platform"/>
            <consortium name="The Broad Institute Genome Sequencing Center for Infectious Disease"/>
            <person name="Neafsey D."/>
            <person name="Cheeseman I."/>
            <person name="Volkman S."/>
            <person name="Adams J."/>
            <person name="Walker B."/>
            <person name="Young S.K."/>
            <person name="Zeng Q."/>
            <person name="Gargeya S."/>
            <person name="Fitzgerald M."/>
            <person name="Haas B."/>
            <person name="Abouelleil A."/>
            <person name="Alvarado L."/>
            <person name="Arachchi H.M."/>
            <person name="Berlin A.M."/>
            <person name="Chapman S.B."/>
            <person name="Dewar J."/>
            <person name="Goldberg J."/>
            <person name="Griggs A."/>
            <person name="Gujja S."/>
            <person name="Hansen M."/>
            <person name="Howarth C."/>
            <person name="Imamovic A."/>
            <person name="Larimer J."/>
            <person name="McCowan C."/>
            <person name="Murphy C."/>
            <person name="Neiman D."/>
            <person name="Pearson M."/>
            <person name="Priest M."/>
            <person name="Roberts A."/>
            <person name="Saif S."/>
            <person name="Shea T."/>
            <person name="Sisk P."/>
            <person name="Sykes S."/>
            <person name="Wortman J."/>
            <person name="Nusbaum C."/>
            <person name="Birren B."/>
        </authorList>
    </citation>
    <scope>NUCLEOTIDE SEQUENCE [LARGE SCALE GENOMIC DNA]</scope>
    <source>
        <strain evidence="2">Vietnam Oak-Knoll (FVO)</strain>
    </source>
</reference>
<accession>A0A024V1W5</accession>
<proteinExistence type="predicted"/>
<dbReference type="EMBL" id="KI925144">
    <property type="protein sequence ID" value="ETW16484.1"/>
    <property type="molecule type" value="Genomic_DNA"/>
</dbReference>